<evidence type="ECO:0000313" key="2">
    <source>
        <dbReference type="Proteomes" id="UP000186313"/>
    </source>
</evidence>
<sequence>MSALVSTSAFAVTPSCEYIAKESKYYGTSPLNGLELVASDQKSVNPTKLTFSDHFNQYLRIENFQSVRMHEYKEENGVFSFVTTEKKSSGFYKGLTLKVELTKVSETEYDVMFKTDKEYQGEIGKKTVVWSAEHHKNILRDRKADRTKPIRYNVTPESLEKVKTFKCEPKK</sequence>
<reference evidence="1 2" key="1">
    <citation type="submission" date="2016-09" db="EMBL/GenBank/DDBJ databases">
        <title>Genomic Taxonomy of the Vibrionaceae.</title>
        <authorList>
            <person name="Gonzalez-Castillo A."/>
            <person name="Gomez-Gil B."/>
            <person name="Enciso-Ibarra K."/>
        </authorList>
    </citation>
    <scope>NUCLEOTIDE SEQUENCE [LARGE SCALE GENOMIC DNA]</scope>
    <source>
        <strain evidence="1 2">CAIM 703</strain>
    </source>
</reference>
<dbReference type="Proteomes" id="UP000186313">
    <property type="component" value="Unassembled WGS sequence"/>
</dbReference>
<dbReference type="EMBL" id="MJMJ01000001">
    <property type="protein sequence ID" value="OLQ93532.1"/>
    <property type="molecule type" value="Genomic_DNA"/>
</dbReference>
<protein>
    <submittedName>
        <fullName evidence="1">Uncharacterized protein</fullName>
    </submittedName>
</protein>
<accession>A0A1Q9HRS7</accession>
<name>A0A1Q9HRS7_9VIBR</name>
<comment type="caution">
    <text evidence="1">The sequence shown here is derived from an EMBL/GenBank/DDBJ whole genome shotgun (WGS) entry which is preliminary data.</text>
</comment>
<dbReference type="AlphaFoldDB" id="A0A1Q9HRS7"/>
<organism evidence="1 2">
    <name type="scientific">Vibrio panuliri</name>
    <dbReference type="NCBI Taxonomy" id="1381081"/>
    <lineage>
        <taxon>Bacteria</taxon>
        <taxon>Pseudomonadati</taxon>
        <taxon>Pseudomonadota</taxon>
        <taxon>Gammaproteobacteria</taxon>
        <taxon>Vibrionales</taxon>
        <taxon>Vibrionaceae</taxon>
        <taxon>Vibrio</taxon>
    </lineage>
</organism>
<gene>
    <name evidence="1" type="ORF">BIY22_03300</name>
</gene>
<proteinExistence type="predicted"/>
<evidence type="ECO:0000313" key="1">
    <source>
        <dbReference type="EMBL" id="OLQ93532.1"/>
    </source>
</evidence>